<dbReference type="OrthoDB" id="552014at2759"/>
<reference evidence="3" key="1">
    <citation type="journal article" date="2016" name="Nat. Commun.">
        <title>The Gonium pectorale genome demonstrates co-option of cell cycle regulation during the evolution of multicellularity.</title>
        <authorList>
            <person name="Hanschen E.R."/>
            <person name="Marriage T.N."/>
            <person name="Ferris P.J."/>
            <person name="Hamaji T."/>
            <person name="Toyoda A."/>
            <person name="Fujiyama A."/>
            <person name="Neme R."/>
            <person name="Noguchi H."/>
            <person name="Minakuchi Y."/>
            <person name="Suzuki M."/>
            <person name="Kawai-Toyooka H."/>
            <person name="Smith D.R."/>
            <person name="Sparks H."/>
            <person name="Anderson J."/>
            <person name="Bakaric R."/>
            <person name="Luria V."/>
            <person name="Karger A."/>
            <person name="Kirschner M.W."/>
            <person name="Durand P.M."/>
            <person name="Michod R.E."/>
            <person name="Nozaki H."/>
            <person name="Olson B.J."/>
        </authorList>
    </citation>
    <scope>NUCLEOTIDE SEQUENCE [LARGE SCALE GENOMIC DNA]</scope>
    <source>
        <strain evidence="3">NIES-2863</strain>
    </source>
</reference>
<dbReference type="InterPro" id="IPR052396">
    <property type="entry name" value="Meiotic_Drive_Suppr_Kinase"/>
</dbReference>
<evidence type="ECO:0008006" key="4">
    <source>
        <dbReference type="Google" id="ProtNLM"/>
    </source>
</evidence>
<accession>A0A150GRP9</accession>
<dbReference type="SUPFAM" id="SSF56112">
    <property type="entry name" value="Protein kinase-like (PK-like)"/>
    <property type="match status" value="1"/>
</dbReference>
<evidence type="ECO:0000313" key="2">
    <source>
        <dbReference type="EMBL" id="KXZ52509.1"/>
    </source>
</evidence>
<dbReference type="EMBL" id="LSYV01000010">
    <property type="protein sequence ID" value="KXZ52509.1"/>
    <property type="molecule type" value="Genomic_DNA"/>
</dbReference>
<dbReference type="PANTHER" id="PTHR37171:SF1">
    <property type="entry name" value="SERINE_THREONINE-PROTEIN KINASE YRZF-RELATED"/>
    <property type="match status" value="1"/>
</dbReference>
<keyword evidence="3" id="KW-1185">Reference proteome</keyword>
<evidence type="ECO:0000256" key="1">
    <source>
        <dbReference type="SAM" id="MobiDB-lite"/>
    </source>
</evidence>
<comment type="caution">
    <text evidence="2">The sequence shown here is derived from an EMBL/GenBank/DDBJ whole genome shotgun (WGS) entry which is preliminary data.</text>
</comment>
<feature type="compositionally biased region" description="Gly residues" evidence="1">
    <location>
        <begin position="170"/>
        <end position="191"/>
    </location>
</feature>
<organism evidence="2 3">
    <name type="scientific">Gonium pectorale</name>
    <name type="common">Green alga</name>
    <dbReference type="NCBI Taxonomy" id="33097"/>
    <lineage>
        <taxon>Eukaryota</taxon>
        <taxon>Viridiplantae</taxon>
        <taxon>Chlorophyta</taxon>
        <taxon>core chlorophytes</taxon>
        <taxon>Chlorophyceae</taxon>
        <taxon>CS clade</taxon>
        <taxon>Chlamydomonadales</taxon>
        <taxon>Volvocaceae</taxon>
        <taxon>Gonium</taxon>
    </lineage>
</organism>
<dbReference type="Proteomes" id="UP000075714">
    <property type="component" value="Unassembled WGS sequence"/>
</dbReference>
<sequence length="244" mass="24136">MAAYRMELAAYCALEREQGRATARLLSAGDTGLRGAHFIATEEVRGVPLSELSQPLPPGVAAAAVAALRRVHSAVPGLLHGDVRLRNFILRSQPDQAAHKAAHQATRQATVAAIPAAGSTGDGSGRDGDGGVSGGGGGAGGGQRCREQAGGGEASGAGEGSSRSESAAAAGGGMSSGGGQEGAAAAGGGGADGGQQVVVIDFGMSRLDGTERQQQVEVRQLEALLRRRFGGMSGRVEAGGDARA</sequence>
<proteinExistence type="predicted"/>
<feature type="region of interest" description="Disordered" evidence="1">
    <location>
        <begin position="116"/>
        <end position="191"/>
    </location>
</feature>
<evidence type="ECO:0000313" key="3">
    <source>
        <dbReference type="Proteomes" id="UP000075714"/>
    </source>
</evidence>
<dbReference type="PANTHER" id="PTHR37171">
    <property type="entry name" value="SERINE/THREONINE-PROTEIN KINASE YRZF-RELATED"/>
    <property type="match status" value="1"/>
</dbReference>
<protein>
    <recommendedName>
        <fullName evidence="4">Protein kinase domain-containing protein</fullName>
    </recommendedName>
</protein>
<feature type="compositionally biased region" description="Gly residues" evidence="1">
    <location>
        <begin position="130"/>
        <end position="159"/>
    </location>
</feature>
<dbReference type="InterPro" id="IPR011009">
    <property type="entry name" value="Kinase-like_dom_sf"/>
</dbReference>
<dbReference type="AlphaFoldDB" id="A0A150GRP9"/>
<feature type="compositionally biased region" description="Low complexity" evidence="1">
    <location>
        <begin position="160"/>
        <end position="169"/>
    </location>
</feature>
<gene>
    <name evidence="2" type="ORF">GPECTOR_9g553</name>
</gene>
<name>A0A150GRP9_GONPE</name>